<sequence>AILVSIITLAYYLKVQKLAFFGKLRKKWEGVKEVPFSMKLPMVILSIICLVGGVLLIPSISEVFLEAARDALLAGKEYAALVFGAL</sequence>
<evidence type="ECO:0000256" key="1">
    <source>
        <dbReference type="SAM" id="Phobius"/>
    </source>
</evidence>
<gene>
    <name evidence="2" type="ORF">S06H3_61303</name>
</gene>
<dbReference type="AlphaFoldDB" id="X1R7A5"/>
<keyword evidence="1" id="KW-0812">Transmembrane</keyword>
<feature type="transmembrane region" description="Helical" evidence="1">
    <location>
        <begin position="40"/>
        <end position="60"/>
    </location>
</feature>
<reference evidence="2" key="1">
    <citation type="journal article" date="2014" name="Front. Microbiol.">
        <title>High frequency of phylogenetically diverse reductive dehalogenase-homologous genes in deep subseafloor sedimentary metagenomes.</title>
        <authorList>
            <person name="Kawai M."/>
            <person name="Futagami T."/>
            <person name="Toyoda A."/>
            <person name="Takaki Y."/>
            <person name="Nishi S."/>
            <person name="Hori S."/>
            <person name="Arai W."/>
            <person name="Tsubouchi T."/>
            <person name="Morono Y."/>
            <person name="Uchiyama I."/>
            <person name="Ito T."/>
            <person name="Fujiyama A."/>
            <person name="Inagaki F."/>
            <person name="Takami H."/>
        </authorList>
    </citation>
    <scope>NUCLEOTIDE SEQUENCE</scope>
    <source>
        <strain evidence="2">Expedition CK06-06</strain>
    </source>
</reference>
<keyword evidence="1" id="KW-0472">Membrane</keyword>
<name>X1R7A5_9ZZZZ</name>
<feature type="non-terminal residue" evidence="2">
    <location>
        <position position="1"/>
    </location>
</feature>
<accession>X1R7A5</accession>
<proteinExistence type="predicted"/>
<evidence type="ECO:0008006" key="3">
    <source>
        <dbReference type="Google" id="ProtNLM"/>
    </source>
</evidence>
<organism evidence="2">
    <name type="scientific">marine sediment metagenome</name>
    <dbReference type="NCBI Taxonomy" id="412755"/>
    <lineage>
        <taxon>unclassified sequences</taxon>
        <taxon>metagenomes</taxon>
        <taxon>ecological metagenomes</taxon>
    </lineage>
</organism>
<comment type="caution">
    <text evidence="2">The sequence shown here is derived from an EMBL/GenBank/DDBJ whole genome shotgun (WGS) entry which is preliminary data.</text>
</comment>
<evidence type="ECO:0000313" key="2">
    <source>
        <dbReference type="EMBL" id="GAI51474.1"/>
    </source>
</evidence>
<keyword evidence="1" id="KW-1133">Transmembrane helix</keyword>
<protein>
    <recommendedName>
        <fullName evidence="3">NADH:quinone oxidoreductase/Mrp antiporter membrane subunit domain-containing protein</fullName>
    </recommendedName>
</protein>
<dbReference type="EMBL" id="BARV01040173">
    <property type="protein sequence ID" value="GAI51474.1"/>
    <property type="molecule type" value="Genomic_DNA"/>
</dbReference>